<dbReference type="RefSeq" id="XP_025432305.1">
    <property type="nucleotide sequence ID" value="XM_025571448.1"/>
</dbReference>
<feature type="region of interest" description="Disordered" evidence="1">
    <location>
        <begin position="18"/>
        <end position="39"/>
    </location>
</feature>
<evidence type="ECO:0000313" key="3">
    <source>
        <dbReference type="Proteomes" id="UP000248349"/>
    </source>
</evidence>
<dbReference type="EMBL" id="KZ821228">
    <property type="protein sequence ID" value="PYH46323.1"/>
    <property type="molecule type" value="Genomic_DNA"/>
</dbReference>
<gene>
    <name evidence="2" type="ORF">BP01DRAFT_28414</name>
</gene>
<feature type="compositionally biased region" description="Polar residues" evidence="1">
    <location>
        <begin position="86"/>
        <end position="97"/>
    </location>
</feature>
<evidence type="ECO:0000313" key="2">
    <source>
        <dbReference type="EMBL" id="PYH46323.1"/>
    </source>
</evidence>
<feature type="compositionally biased region" description="Basic and acidic residues" evidence="1">
    <location>
        <begin position="162"/>
        <end position="173"/>
    </location>
</feature>
<dbReference type="GeneID" id="37072676"/>
<dbReference type="AlphaFoldDB" id="A0A318ZPF0"/>
<protein>
    <submittedName>
        <fullName evidence="2">Uncharacterized protein</fullName>
    </submittedName>
</protein>
<sequence>MKCPARIVQAQLGQIAEDSGIMRSARNTGKESDKDRDQVEQWWMMRSVSTAVGCSSRPARNAGPSSSAKAQGTEGADLPVGVAGPSSRSNDGASSAAVQKERNGFELARGRWSHYQTSKCVAASRREEGNGGGGQAGPMPEAASRSGRVNQEGGVEEDDDEWSRPEHDGLTFF</sequence>
<keyword evidence="3" id="KW-1185">Reference proteome</keyword>
<evidence type="ECO:0000256" key="1">
    <source>
        <dbReference type="SAM" id="MobiDB-lite"/>
    </source>
</evidence>
<accession>A0A318ZPF0</accession>
<name>A0A318ZPF0_9EURO</name>
<feature type="compositionally biased region" description="Basic and acidic residues" evidence="1">
    <location>
        <begin position="28"/>
        <end position="39"/>
    </location>
</feature>
<organism evidence="2 3">
    <name type="scientific">Aspergillus saccharolyticus JOP 1030-1</name>
    <dbReference type="NCBI Taxonomy" id="1450539"/>
    <lineage>
        <taxon>Eukaryota</taxon>
        <taxon>Fungi</taxon>
        <taxon>Dikarya</taxon>
        <taxon>Ascomycota</taxon>
        <taxon>Pezizomycotina</taxon>
        <taxon>Eurotiomycetes</taxon>
        <taxon>Eurotiomycetidae</taxon>
        <taxon>Eurotiales</taxon>
        <taxon>Aspergillaceae</taxon>
        <taxon>Aspergillus</taxon>
        <taxon>Aspergillus subgen. Circumdati</taxon>
    </lineage>
</organism>
<feature type="region of interest" description="Disordered" evidence="1">
    <location>
        <begin position="51"/>
        <end position="173"/>
    </location>
</feature>
<proteinExistence type="predicted"/>
<reference evidence="2 3" key="1">
    <citation type="submission" date="2016-12" db="EMBL/GenBank/DDBJ databases">
        <title>The genomes of Aspergillus section Nigri reveals drivers in fungal speciation.</title>
        <authorList>
            <consortium name="DOE Joint Genome Institute"/>
            <person name="Vesth T.C."/>
            <person name="Nybo J."/>
            <person name="Theobald S."/>
            <person name="Brandl J."/>
            <person name="Frisvad J.C."/>
            <person name="Nielsen K.F."/>
            <person name="Lyhne E.K."/>
            <person name="Kogle M.E."/>
            <person name="Kuo A."/>
            <person name="Riley R."/>
            <person name="Clum A."/>
            <person name="Nolan M."/>
            <person name="Lipzen A."/>
            <person name="Salamov A."/>
            <person name="Henrissat B."/>
            <person name="Wiebenga A."/>
            <person name="De Vries R.P."/>
            <person name="Grigoriev I.V."/>
            <person name="Mortensen U.H."/>
            <person name="Andersen M.R."/>
            <person name="Baker S.E."/>
        </authorList>
    </citation>
    <scope>NUCLEOTIDE SEQUENCE [LARGE SCALE GENOMIC DNA]</scope>
    <source>
        <strain evidence="2 3">JOP 1030-1</strain>
    </source>
</reference>
<dbReference type="Proteomes" id="UP000248349">
    <property type="component" value="Unassembled WGS sequence"/>
</dbReference>